<comment type="caution">
    <text evidence="1">The sequence shown here is derived from an EMBL/GenBank/DDBJ whole genome shotgun (WGS) entry which is preliminary data.</text>
</comment>
<protein>
    <submittedName>
        <fullName evidence="1">Uncharacterized protein</fullName>
    </submittedName>
</protein>
<evidence type="ECO:0000313" key="1">
    <source>
        <dbReference type="EMBL" id="EHL19811.1"/>
    </source>
</evidence>
<evidence type="ECO:0000313" key="2">
    <source>
        <dbReference type="Proteomes" id="UP000003379"/>
    </source>
</evidence>
<accession>G9XAX7</accession>
<organism evidence="1 2">
    <name type="scientific">Peptoanaerobacter stomatis</name>
    <dbReference type="NCBI Taxonomy" id="796937"/>
    <lineage>
        <taxon>Bacteria</taxon>
        <taxon>Bacillati</taxon>
        <taxon>Bacillota</taxon>
        <taxon>Clostridia</taxon>
        <taxon>Peptostreptococcales</taxon>
        <taxon>Filifactoraceae</taxon>
        <taxon>Peptoanaerobacter</taxon>
    </lineage>
</organism>
<gene>
    <name evidence="1" type="ORF">HMPREF9628_01144</name>
</gene>
<name>G9XAX7_9FIRM</name>
<dbReference type="Proteomes" id="UP000003379">
    <property type="component" value="Unassembled WGS sequence"/>
</dbReference>
<dbReference type="EMBL" id="AFZG01000014">
    <property type="protein sequence ID" value="EHL19811.1"/>
    <property type="molecule type" value="Genomic_DNA"/>
</dbReference>
<reference evidence="1 2" key="1">
    <citation type="submission" date="2011-08" db="EMBL/GenBank/DDBJ databases">
        <title>The Genome Sequence of Eubacteriaceae bacterium CM5.</title>
        <authorList>
            <consortium name="The Broad Institute Genome Sequencing Platform"/>
            <person name="Earl A."/>
            <person name="Ward D."/>
            <person name="Feldgarden M."/>
            <person name="Gevers D."/>
            <person name="Sizova M."/>
            <person name="Hazen A."/>
            <person name="Epstein S."/>
            <person name="Young S.K."/>
            <person name="Zeng Q."/>
            <person name="Gargeya S."/>
            <person name="Fitzgerald M."/>
            <person name="Haas B."/>
            <person name="Abouelleil A."/>
            <person name="Alvarado L."/>
            <person name="Arachchi H.M."/>
            <person name="Berlin A."/>
            <person name="Brown A."/>
            <person name="Chapman S.B."/>
            <person name="Chen Z."/>
            <person name="Dunbar C."/>
            <person name="Freedman E."/>
            <person name="Gearin G."/>
            <person name="Gellesch M."/>
            <person name="Goldberg J."/>
            <person name="Griggs A."/>
            <person name="Gujja S."/>
            <person name="Heiman D."/>
            <person name="Howarth C."/>
            <person name="Larson L."/>
            <person name="Lui A."/>
            <person name="MacDonald P.J.P."/>
            <person name="Montmayeur A."/>
            <person name="Murphy C."/>
            <person name="Neiman D."/>
            <person name="Pearson M."/>
            <person name="Priest M."/>
            <person name="Roberts A."/>
            <person name="Saif S."/>
            <person name="Shea T."/>
            <person name="Shenoy N."/>
            <person name="Sisk P."/>
            <person name="Stolte C."/>
            <person name="Sykes S."/>
            <person name="Wortman J."/>
            <person name="Nusbaum C."/>
            <person name="Birren B."/>
        </authorList>
    </citation>
    <scope>NUCLEOTIDE SEQUENCE [LARGE SCALE GENOMIC DNA]</scope>
    <source>
        <strain evidence="1 2">CM5</strain>
    </source>
</reference>
<dbReference type="AlphaFoldDB" id="G9XAX7"/>
<dbReference type="HOGENOM" id="CLU_3046341_0_0_9"/>
<proteinExistence type="predicted"/>
<sequence length="54" mass="6758">MYKKEYLRRKKVAEKEIHKDIKRQINKNKKMQKEIKEQINSQIRECRTLLNKLD</sequence>
<dbReference type="RefSeq" id="WP_009529180.1">
    <property type="nucleotide sequence ID" value="NZ_JBQNBP010000014.1"/>
</dbReference>